<keyword evidence="3 5" id="KW-1133">Transmembrane helix</keyword>
<organism evidence="6 7">
    <name type="scientific">Helicobacter ganmani</name>
    <dbReference type="NCBI Taxonomy" id="60246"/>
    <lineage>
        <taxon>Bacteria</taxon>
        <taxon>Pseudomonadati</taxon>
        <taxon>Campylobacterota</taxon>
        <taxon>Epsilonproteobacteria</taxon>
        <taxon>Campylobacterales</taxon>
        <taxon>Helicobacteraceae</taxon>
        <taxon>Helicobacter</taxon>
    </lineage>
</organism>
<comment type="caution">
    <text evidence="6">The sequence shown here is derived from an EMBL/GenBank/DDBJ whole genome shotgun (WGS) entry which is preliminary data.</text>
</comment>
<keyword evidence="4 5" id="KW-0472">Membrane</keyword>
<evidence type="ECO:0000256" key="3">
    <source>
        <dbReference type="ARBA" id="ARBA00022989"/>
    </source>
</evidence>
<evidence type="ECO:0000256" key="1">
    <source>
        <dbReference type="ARBA" id="ARBA00004141"/>
    </source>
</evidence>
<gene>
    <name evidence="6" type="ORF">CQA43_01655</name>
</gene>
<dbReference type="RefSeq" id="WP_115550864.1">
    <property type="nucleotide sequence ID" value="NZ_CAOOSM010000003.1"/>
</dbReference>
<name>A0A3D8IH37_9HELI</name>
<dbReference type="PANTHER" id="PTHR36926:SF1">
    <property type="entry name" value="COLICIN V PRODUCTION PROTEIN"/>
    <property type="match status" value="1"/>
</dbReference>
<dbReference type="EMBL" id="NXLS01000001">
    <property type="protein sequence ID" value="RDU64529.1"/>
    <property type="molecule type" value="Genomic_DNA"/>
</dbReference>
<keyword evidence="7" id="KW-1185">Reference proteome</keyword>
<dbReference type="InterPro" id="IPR003825">
    <property type="entry name" value="Colicin-V_CvpA"/>
</dbReference>
<feature type="transmembrane region" description="Helical" evidence="5">
    <location>
        <begin position="103"/>
        <end position="127"/>
    </location>
</feature>
<evidence type="ECO:0000256" key="2">
    <source>
        <dbReference type="ARBA" id="ARBA00022692"/>
    </source>
</evidence>
<evidence type="ECO:0000256" key="4">
    <source>
        <dbReference type="ARBA" id="ARBA00023136"/>
    </source>
</evidence>
<comment type="subcellular location">
    <subcellularLocation>
        <location evidence="1">Membrane</location>
        <topology evidence="1">Multi-pass membrane protein</topology>
    </subcellularLocation>
</comment>
<sequence>MNDFNWFDLIVGALILLLAIRGIINGFVREFFGFVGIVGGVYGASVYGDNVGEWISANLYAFQNPSAISLIGFLVLLALIWGLALIVAEIMQKIVNLSALGGVNRILGFCFGALKVFMIFAIIIATLTNIQFAKSFIEKYTQGSYLYPMLRDTGAVVIKLDVVQSNTSKIEDLQNNIF</sequence>
<dbReference type="InterPro" id="IPR052719">
    <property type="entry name" value="CvpA-like"/>
</dbReference>
<dbReference type="GO" id="GO:0009403">
    <property type="term" value="P:toxin biosynthetic process"/>
    <property type="evidence" value="ECO:0007669"/>
    <property type="project" value="InterPro"/>
</dbReference>
<reference evidence="6 7" key="1">
    <citation type="submission" date="2018-04" db="EMBL/GenBank/DDBJ databases">
        <title>Novel Campyloabacter and Helicobacter Species and Strains.</title>
        <authorList>
            <person name="Mannion A.J."/>
            <person name="Shen Z."/>
            <person name="Fox J.G."/>
        </authorList>
    </citation>
    <scope>NUCLEOTIDE SEQUENCE [LARGE SCALE GENOMIC DNA]</scope>
    <source>
        <strain evidence="6 7">MIT 99-5101</strain>
    </source>
</reference>
<evidence type="ECO:0000313" key="7">
    <source>
        <dbReference type="Proteomes" id="UP000256650"/>
    </source>
</evidence>
<dbReference type="GeneID" id="82534993"/>
<dbReference type="Pfam" id="PF02674">
    <property type="entry name" value="Colicin_V"/>
    <property type="match status" value="1"/>
</dbReference>
<feature type="transmembrane region" description="Helical" evidence="5">
    <location>
        <begin position="31"/>
        <end position="48"/>
    </location>
</feature>
<dbReference type="AlphaFoldDB" id="A0A3D8IH37"/>
<dbReference type="OrthoDB" id="5334123at2"/>
<feature type="transmembrane region" description="Helical" evidence="5">
    <location>
        <begin position="6"/>
        <end position="24"/>
    </location>
</feature>
<protein>
    <submittedName>
        <fullName evidence="6">Colicin V synthesis protein</fullName>
    </submittedName>
</protein>
<evidence type="ECO:0000313" key="6">
    <source>
        <dbReference type="EMBL" id="RDU64529.1"/>
    </source>
</evidence>
<evidence type="ECO:0000256" key="5">
    <source>
        <dbReference type="SAM" id="Phobius"/>
    </source>
</evidence>
<dbReference type="PANTHER" id="PTHR36926">
    <property type="entry name" value="COLICIN V PRODUCTION PROTEIN"/>
    <property type="match status" value="1"/>
</dbReference>
<dbReference type="GO" id="GO:0016020">
    <property type="term" value="C:membrane"/>
    <property type="evidence" value="ECO:0007669"/>
    <property type="project" value="UniProtKB-SubCell"/>
</dbReference>
<proteinExistence type="predicted"/>
<keyword evidence="2 5" id="KW-0812">Transmembrane</keyword>
<accession>A0A3D8IH37</accession>
<feature type="transmembrane region" description="Helical" evidence="5">
    <location>
        <begin position="68"/>
        <end position="91"/>
    </location>
</feature>
<dbReference type="Proteomes" id="UP000256650">
    <property type="component" value="Unassembled WGS sequence"/>
</dbReference>